<keyword evidence="1" id="KW-0378">Hydrolase</keyword>
<dbReference type="Pfam" id="PF00561">
    <property type="entry name" value="Abhydrolase_1"/>
    <property type="match status" value="1"/>
</dbReference>
<dbReference type="Proteomes" id="UP000199544">
    <property type="component" value="Unassembled WGS sequence"/>
</dbReference>
<dbReference type="InterPro" id="IPR029058">
    <property type="entry name" value="AB_hydrolase_fold"/>
</dbReference>
<evidence type="ECO:0000259" key="2">
    <source>
        <dbReference type="Pfam" id="PF00561"/>
    </source>
</evidence>
<evidence type="ECO:0000313" key="3">
    <source>
        <dbReference type="EMBL" id="SDN52268.1"/>
    </source>
</evidence>
<reference evidence="4" key="1">
    <citation type="submission" date="2016-10" db="EMBL/GenBank/DDBJ databases">
        <authorList>
            <person name="Varghese N."/>
            <person name="Submissions S."/>
        </authorList>
    </citation>
    <scope>NUCLEOTIDE SEQUENCE [LARGE SCALE GENOMIC DNA]</scope>
    <source>
        <strain evidence="4">CGMCC 1.6854</strain>
    </source>
</reference>
<organism evidence="3 4">
    <name type="scientific">Fictibacillus solisalsi</name>
    <dbReference type="NCBI Taxonomy" id="459525"/>
    <lineage>
        <taxon>Bacteria</taxon>
        <taxon>Bacillati</taxon>
        <taxon>Bacillota</taxon>
        <taxon>Bacilli</taxon>
        <taxon>Bacillales</taxon>
        <taxon>Fictibacillaceae</taxon>
        <taxon>Fictibacillus</taxon>
    </lineage>
</organism>
<evidence type="ECO:0000256" key="1">
    <source>
        <dbReference type="ARBA" id="ARBA00022801"/>
    </source>
</evidence>
<dbReference type="GO" id="GO:0016020">
    <property type="term" value="C:membrane"/>
    <property type="evidence" value="ECO:0007669"/>
    <property type="project" value="TreeGrafter"/>
</dbReference>
<dbReference type="PANTHER" id="PTHR43798">
    <property type="entry name" value="MONOACYLGLYCEROL LIPASE"/>
    <property type="match status" value="1"/>
</dbReference>
<proteinExistence type="predicted"/>
<name>A0A1H0C321_9BACL</name>
<keyword evidence="4" id="KW-1185">Reference proteome</keyword>
<dbReference type="Gene3D" id="3.40.50.1820">
    <property type="entry name" value="alpha/beta hydrolase"/>
    <property type="match status" value="1"/>
</dbReference>
<dbReference type="SUPFAM" id="SSF53474">
    <property type="entry name" value="alpha/beta-Hydrolases"/>
    <property type="match status" value="1"/>
</dbReference>
<dbReference type="OrthoDB" id="252464at2"/>
<sequence length="249" mass="28385">MDLYYEASGSGKPIVLLHSGGADLRDWTFIAPLLAQKYKVITVDGRGAGLSPSPVSPANYVEDVLTLLNHLELDQVVLVGHSMGGQIATEFTLEYPERVAELILIAPSLSGYQYSEEFNQWMQKINSFFPDMEKMLELSLDAPSYRVVLTSRQKDLLVEMFRHHLKKIGEWKTFESVWPEPPAIERLEEIKARTLFILGEVELPDNQRIASFFNRLPDVRFTHLPEADHMLTLTHPNVVSRTITEFLEE</sequence>
<dbReference type="GO" id="GO:0016787">
    <property type="term" value="F:hydrolase activity"/>
    <property type="evidence" value="ECO:0007669"/>
    <property type="project" value="UniProtKB-KW"/>
</dbReference>
<dbReference type="STRING" id="459525.SAMN04488137_4768"/>
<evidence type="ECO:0000313" key="4">
    <source>
        <dbReference type="Proteomes" id="UP000199544"/>
    </source>
</evidence>
<accession>A0A1H0C321</accession>
<feature type="domain" description="AB hydrolase-1" evidence="2">
    <location>
        <begin position="12"/>
        <end position="131"/>
    </location>
</feature>
<dbReference type="RefSeq" id="WP_090239177.1">
    <property type="nucleotide sequence ID" value="NZ_FNHW01000006.1"/>
</dbReference>
<dbReference type="EMBL" id="FNHW01000006">
    <property type="protein sequence ID" value="SDN52268.1"/>
    <property type="molecule type" value="Genomic_DNA"/>
</dbReference>
<dbReference type="InterPro" id="IPR050266">
    <property type="entry name" value="AB_hydrolase_sf"/>
</dbReference>
<gene>
    <name evidence="3" type="ORF">SAMN04488137_4768</name>
</gene>
<dbReference type="InterPro" id="IPR000073">
    <property type="entry name" value="AB_hydrolase_1"/>
</dbReference>
<protein>
    <submittedName>
        <fullName evidence="3">Pimeloyl-ACP methyl ester carboxylesterase</fullName>
    </submittedName>
</protein>
<dbReference type="AlphaFoldDB" id="A0A1H0C321"/>
<dbReference type="PRINTS" id="PR00111">
    <property type="entry name" value="ABHYDROLASE"/>
</dbReference>
<dbReference type="PANTHER" id="PTHR43798:SF31">
    <property type="entry name" value="AB HYDROLASE SUPERFAMILY PROTEIN YCLE"/>
    <property type="match status" value="1"/>
</dbReference>